<evidence type="ECO:0000313" key="1">
    <source>
        <dbReference type="EMBL" id="KAI0083173.1"/>
    </source>
</evidence>
<reference evidence="1" key="1">
    <citation type="journal article" date="2021" name="Environ. Microbiol.">
        <title>Gene family expansions and transcriptome signatures uncover fungal adaptations to wood decay.</title>
        <authorList>
            <person name="Hage H."/>
            <person name="Miyauchi S."/>
            <person name="Viragh M."/>
            <person name="Drula E."/>
            <person name="Min B."/>
            <person name="Chaduli D."/>
            <person name="Navarro D."/>
            <person name="Favel A."/>
            <person name="Norest M."/>
            <person name="Lesage-Meessen L."/>
            <person name="Balint B."/>
            <person name="Merenyi Z."/>
            <person name="de Eugenio L."/>
            <person name="Morin E."/>
            <person name="Martinez A.T."/>
            <person name="Baldrian P."/>
            <person name="Stursova M."/>
            <person name="Martinez M.J."/>
            <person name="Novotny C."/>
            <person name="Magnuson J.K."/>
            <person name="Spatafora J.W."/>
            <person name="Maurice S."/>
            <person name="Pangilinan J."/>
            <person name="Andreopoulos W."/>
            <person name="LaButti K."/>
            <person name="Hundley H."/>
            <person name="Na H."/>
            <person name="Kuo A."/>
            <person name="Barry K."/>
            <person name="Lipzen A."/>
            <person name="Henrissat B."/>
            <person name="Riley R."/>
            <person name="Ahrendt S."/>
            <person name="Nagy L.G."/>
            <person name="Grigoriev I.V."/>
            <person name="Martin F."/>
            <person name="Rosso M.N."/>
        </authorList>
    </citation>
    <scope>NUCLEOTIDE SEQUENCE</scope>
    <source>
        <strain evidence="1">CBS 384.51</strain>
    </source>
</reference>
<dbReference type="EMBL" id="MU274985">
    <property type="protein sequence ID" value="KAI0083173.1"/>
    <property type="molecule type" value="Genomic_DNA"/>
</dbReference>
<gene>
    <name evidence="1" type="ORF">BDY19DRAFT_910794</name>
</gene>
<accession>A0ACB8TMB3</accession>
<name>A0ACB8TMB3_9APHY</name>
<evidence type="ECO:0000313" key="2">
    <source>
        <dbReference type="Proteomes" id="UP001055072"/>
    </source>
</evidence>
<protein>
    <submittedName>
        <fullName evidence="1">Uncharacterized protein</fullName>
    </submittedName>
</protein>
<sequence>MTTFLVRLSSLRTRVGYQEMLLLRSRVRIRGYLVEGWRTVTYCVLSLMRSSTATESDNRSSHDLQVHLTEMKALISNYQIIKFTAHIVTSGDTLRCFLRGSQAMHVLGAKHRNVKAEPYSTGLIWDINERQCKLIGMSEDKGTISKGYRIIKFTAHVVISGDTLRCFSLTIYVQPVPTILESIRRAYSTGLIWGINE</sequence>
<proteinExistence type="predicted"/>
<keyword evidence="2" id="KW-1185">Reference proteome</keyword>
<organism evidence="1 2">
    <name type="scientific">Irpex rosettiformis</name>
    <dbReference type="NCBI Taxonomy" id="378272"/>
    <lineage>
        <taxon>Eukaryota</taxon>
        <taxon>Fungi</taxon>
        <taxon>Dikarya</taxon>
        <taxon>Basidiomycota</taxon>
        <taxon>Agaricomycotina</taxon>
        <taxon>Agaricomycetes</taxon>
        <taxon>Polyporales</taxon>
        <taxon>Irpicaceae</taxon>
        <taxon>Irpex</taxon>
    </lineage>
</organism>
<comment type="caution">
    <text evidence="1">The sequence shown here is derived from an EMBL/GenBank/DDBJ whole genome shotgun (WGS) entry which is preliminary data.</text>
</comment>
<dbReference type="Proteomes" id="UP001055072">
    <property type="component" value="Unassembled WGS sequence"/>
</dbReference>